<keyword evidence="2" id="KW-0863">Zinc-finger</keyword>
<dbReference type="InterPro" id="IPR000330">
    <property type="entry name" value="SNF2_N"/>
</dbReference>
<dbReference type="SUPFAM" id="SSF52540">
    <property type="entry name" value="P-loop containing nucleoside triphosphate hydrolases"/>
    <property type="match status" value="2"/>
</dbReference>
<accession>A0A9D2KZT4</accession>
<dbReference type="Pfam" id="PF08455">
    <property type="entry name" value="SNF2_assoc"/>
    <property type="match status" value="1"/>
</dbReference>
<dbReference type="CDD" id="cd18793">
    <property type="entry name" value="SF2_C_SNF"/>
    <property type="match status" value="1"/>
</dbReference>
<dbReference type="InterPro" id="IPR049730">
    <property type="entry name" value="SNF2/RAD54-like_C"/>
</dbReference>
<dbReference type="AlphaFoldDB" id="A0A9D2KZT4"/>
<dbReference type="GO" id="GO:0004386">
    <property type="term" value="F:helicase activity"/>
    <property type="evidence" value="ECO:0007669"/>
    <property type="project" value="UniProtKB-KW"/>
</dbReference>
<organism evidence="6 7">
    <name type="scientific">Candidatus Eisenbergiella merdipullorum</name>
    <dbReference type="NCBI Taxonomy" id="2838553"/>
    <lineage>
        <taxon>Bacteria</taxon>
        <taxon>Bacillati</taxon>
        <taxon>Bacillota</taxon>
        <taxon>Clostridia</taxon>
        <taxon>Lachnospirales</taxon>
        <taxon>Lachnospiraceae</taxon>
        <taxon>Eisenbergiella</taxon>
    </lineage>
</organism>
<keyword evidence="6" id="KW-0547">Nucleotide-binding</keyword>
<feature type="domain" description="Helicase C-terminal" evidence="5">
    <location>
        <begin position="971"/>
        <end position="1125"/>
    </location>
</feature>
<protein>
    <submittedName>
        <fullName evidence="6">DEAD/DEAH box helicase</fullName>
    </submittedName>
</protein>
<dbReference type="Pfam" id="PF00176">
    <property type="entry name" value="SNF2-rel_dom"/>
    <property type="match status" value="1"/>
</dbReference>
<dbReference type="InterPro" id="IPR038718">
    <property type="entry name" value="SNF2-like_sf"/>
</dbReference>
<dbReference type="PROSITE" id="PS51194">
    <property type="entry name" value="HELICASE_CTER"/>
    <property type="match status" value="1"/>
</dbReference>
<reference evidence="6" key="1">
    <citation type="journal article" date="2021" name="PeerJ">
        <title>Extensive microbial diversity within the chicken gut microbiome revealed by metagenomics and culture.</title>
        <authorList>
            <person name="Gilroy R."/>
            <person name="Ravi A."/>
            <person name="Getino M."/>
            <person name="Pursley I."/>
            <person name="Horton D.L."/>
            <person name="Alikhan N.F."/>
            <person name="Baker D."/>
            <person name="Gharbi K."/>
            <person name="Hall N."/>
            <person name="Watson M."/>
            <person name="Adriaenssens E.M."/>
            <person name="Foster-Nyarko E."/>
            <person name="Jarju S."/>
            <person name="Secka A."/>
            <person name="Antonio M."/>
            <person name="Oren A."/>
            <person name="Chaudhuri R.R."/>
            <person name="La Ragione R."/>
            <person name="Hildebrand F."/>
            <person name="Pallen M.J."/>
        </authorList>
    </citation>
    <scope>NUCLEOTIDE SEQUENCE</scope>
    <source>
        <strain evidence="6">CHK179-7159</strain>
    </source>
</reference>
<dbReference type="InterPro" id="IPR027417">
    <property type="entry name" value="P-loop_NTPase"/>
</dbReference>
<feature type="domain" description="Helicase ATP-binding" evidence="4">
    <location>
        <begin position="660"/>
        <end position="847"/>
    </location>
</feature>
<dbReference type="EMBL" id="DWYY01000134">
    <property type="protein sequence ID" value="HJA93927.1"/>
    <property type="molecule type" value="Genomic_DNA"/>
</dbReference>
<dbReference type="InterPro" id="IPR001650">
    <property type="entry name" value="Helicase_C-like"/>
</dbReference>
<comment type="caution">
    <text evidence="6">The sequence shown here is derived from an EMBL/GenBank/DDBJ whole genome shotgun (WGS) entry which is preliminary data.</text>
</comment>
<dbReference type="GO" id="GO:0016787">
    <property type="term" value="F:hydrolase activity"/>
    <property type="evidence" value="ECO:0007669"/>
    <property type="project" value="UniProtKB-KW"/>
</dbReference>
<dbReference type="InterPro" id="IPR013663">
    <property type="entry name" value="Helicase_SWF/SNF/SWI_bac"/>
</dbReference>
<evidence type="ECO:0000259" key="3">
    <source>
        <dbReference type="PROSITE" id="PS50966"/>
    </source>
</evidence>
<dbReference type="GO" id="GO:0008270">
    <property type="term" value="F:zinc ion binding"/>
    <property type="evidence" value="ECO:0007669"/>
    <property type="project" value="UniProtKB-KW"/>
</dbReference>
<keyword evidence="2" id="KW-0479">Metal-binding</keyword>
<keyword evidence="1" id="KW-0378">Hydrolase</keyword>
<keyword evidence="2" id="KW-0862">Zinc</keyword>
<keyword evidence="6" id="KW-0067">ATP-binding</keyword>
<dbReference type="CDD" id="cd18012">
    <property type="entry name" value="DEXQc_arch_SWI2_SNF2"/>
    <property type="match status" value="1"/>
</dbReference>
<evidence type="ECO:0000313" key="6">
    <source>
        <dbReference type="EMBL" id="HJA93927.1"/>
    </source>
</evidence>
<dbReference type="SMART" id="SM00490">
    <property type="entry name" value="HELICc"/>
    <property type="match status" value="1"/>
</dbReference>
<sequence>MLPEAVLWGRGGNEKGMLSKTDVRRECHRITFQRGEELSRTGAVKRLHWEKKKEDGFDVVQMDATVSGSGENLYEVNIKVDEDYREILEYECECPAFYTYSGMCKHCVAVLLHYLEERSEAKKAGKGTVPGGTGLSLSAVRPQERSTTFGFDWLLNRYVQRDRANLMQRQNVGTVRLEPSFSFAGESLKVTFRIGNRRMYVVKNLGDFVNAVAGSERVSYGKELEFYHHPEAFAPQYRPLVNFLTFTLLKGSSYMGNYLSSIYKKELVVNTELADGFLESVRGIGLREEGTGGAGREWKVTDGEPERLLEISSEGSGALVRLKKMPMLTGRKGIYFFEDGRIYCVSRERAEEIREFLLYMDRYGKSGLYIAPAELPAFVRDMLPALSRHFQVKMKNFDPAKWLPPQAEFALYLDAPQKDLLTCSLFSVYGEERYNLFEDASFSGQRDTWRETEFSGQVAAFFTAFDPDRHQMVLSGEAEIYEFLHEGLYELQELAGAFGAKIYISDALKGIRVLPSPHVSVGISLSGGLLELELSCEEMPLSELAQILSRYDRKRKYFRLKDGSFVDLSDEGVRSLSDLGRSLRLEEKELAEGSLQLPGYRALYLDGSLEESGFLSLTRNKSFRALVRSMKTVEDSDHEVPEELSGVLRGYQKTGYRWIRTLQANGFGGILADDMGLGKTLQAIAFLLADWKENGDAEKDRRETAVQKKVLREAAVQKEMPRRYLVVCPASLVYNWKSELERFAPSLPVSLAAGGAAEREQTLRKFSETGGVLVTSYDLLRRDIGLYEGLTFSAQIIDEAQFIKNHATQAARAVKEVQSEFRLALTGTPVENRLSELWSIFDYLMPDYLFGYSRFREEFESPIVNREDEGAAERLQKMIRPFVLRRLKQDVLSDLPDKIEKNMYAALEGEQRQLYDAHVQRLVMLLSGQSEKEFQTAKIQILAELTKLRQLCCDPALLLEGYQGESAKTRLCLELIRNAAEGGHKVLLFSQFTAMLERLKAALKKEGIRFYSLDGSTPKARRVQLVDAFNRDETQVFCISLKAGGTGLNLTGADIVIHFDPWWNVAVQNQATDRAHRIGQKNVVTVYRLIARDTIEEKIVQLQEKKSRLAEQILGGEEMGPAALTKEALLEILEG</sequence>
<evidence type="ECO:0000256" key="1">
    <source>
        <dbReference type="ARBA" id="ARBA00022801"/>
    </source>
</evidence>
<name>A0A9D2KZT4_9FIRM</name>
<dbReference type="PROSITE" id="PS50966">
    <property type="entry name" value="ZF_SWIM"/>
    <property type="match status" value="1"/>
</dbReference>
<dbReference type="PANTHER" id="PTHR10799">
    <property type="entry name" value="SNF2/RAD54 HELICASE FAMILY"/>
    <property type="match status" value="1"/>
</dbReference>
<evidence type="ECO:0000259" key="4">
    <source>
        <dbReference type="PROSITE" id="PS51192"/>
    </source>
</evidence>
<proteinExistence type="predicted"/>
<feature type="domain" description="SWIM-type" evidence="3">
    <location>
        <begin position="74"/>
        <end position="115"/>
    </location>
</feature>
<dbReference type="Pfam" id="PF00271">
    <property type="entry name" value="Helicase_C"/>
    <property type="match status" value="1"/>
</dbReference>
<dbReference type="SMART" id="SM00487">
    <property type="entry name" value="DEXDc"/>
    <property type="match status" value="1"/>
</dbReference>
<dbReference type="Gene3D" id="3.40.50.10810">
    <property type="entry name" value="Tandem AAA-ATPase domain"/>
    <property type="match status" value="1"/>
</dbReference>
<dbReference type="GO" id="GO:0005524">
    <property type="term" value="F:ATP binding"/>
    <property type="evidence" value="ECO:0007669"/>
    <property type="project" value="InterPro"/>
</dbReference>
<reference evidence="6" key="2">
    <citation type="submission" date="2021-04" db="EMBL/GenBank/DDBJ databases">
        <authorList>
            <person name="Gilroy R."/>
        </authorList>
    </citation>
    <scope>NUCLEOTIDE SEQUENCE</scope>
    <source>
        <strain evidence="6">CHK179-7159</strain>
    </source>
</reference>
<dbReference type="InterPro" id="IPR014001">
    <property type="entry name" value="Helicase_ATP-bd"/>
</dbReference>
<dbReference type="Proteomes" id="UP000886858">
    <property type="component" value="Unassembled WGS sequence"/>
</dbReference>
<dbReference type="Pfam" id="PF04434">
    <property type="entry name" value="SWIM"/>
    <property type="match status" value="1"/>
</dbReference>
<keyword evidence="6" id="KW-0347">Helicase</keyword>
<dbReference type="Gene3D" id="3.40.50.300">
    <property type="entry name" value="P-loop containing nucleotide triphosphate hydrolases"/>
    <property type="match status" value="1"/>
</dbReference>
<evidence type="ECO:0000259" key="5">
    <source>
        <dbReference type="PROSITE" id="PS51194"/>
    </source>
</evidence>
<dbReference type="PROSITE" id="PS51192">
    <property type="entry name" value="HELICASE_ATP_BIND_1"/>
    <property type="match status" value="1"/>
</dbReference>
<gene>
    <name evidence="6" type="ORF">H9717_12595</name>
</gene>
<dbReference type="InterPro" id="IPR007527">
    <property type="entry name" value="Znf_SWIM"/>
</dbReference>
<evidence type="ECO:0000256" key="2">
    <source>
        <dbReference type="PROSITE-ProRule" id="PRU00325"/>
    </source>
</evidence>
<evidence type="ECO:0000313" key="7">
    <source>
        <dbReference type="Proteomes" id="UP000886858"/>
    </source>
</evidence>